<dbReference type="Proteomes" id="UP000001137">
    <property type="component" value="Chromosome"/>
</dbReference>
<evidence type="ECO:0000256" key="3">
    <source>
        <dbReference type="ARBA" id="ARBA00023163"/>
    </source>
</evidence>
<dbReference type="InterPro" id="IPR011008">
    <property type="entry name" value="Dimeric_a/b-barrel"/>
</dbReference>
<dbReference type="PANTHER" id="PTHR30154">
    <property type="entry name" value="LEUCINE-RESPONSIVE REGULATORY PROTEIN"/>
    <property type="match status" value="1"/>
</dbReference>
<evidence type="ECO:0000313" key="6">
    <source>
        <dbReference type="EMBL" id="ABW01663.1"/>
    </source>
</evidence>
<dbReference type="EMBL" id="CP000852">
    <property type="protein sequence ID" value="ABW01663.1"/>
    <property type="molecule type" value="Genomic_DNA"/>
</dbReference>
<dbReference type="InterPro" id="IPR036390">
    <property type="entry name" value="WH_DNA-bd_sf"/>
</dbReference>
<evidence type="ECO:0000259" key="5">
    <source>
        <dbReference type="PROSITE" id="PS50956"/>
    </source>
</evidence>
<proteinExistence type="predicted"/>
<dbReference type="InterPro" id="IPR011991">
    <property type="entry name" value="ArsR-like_HTH"/>
</dbReference>
<dbReference type="HOGENOM" id="CLU_091233_5_4_2"/>
<dbReference type="InterPro" id="IPR036388">
    <property type="entry name" value="WH-like_DNA-bd_sf"/>
</dbReference>
<dbReference type="STRING" id="397948.Cmaq_0828"/>
<dbReference type="Pfam" id="PF13404">
    <property type="entry name" value="HTH_AsnC-type"/>
    <property type="match status" value="1"/>
</dbReference>
<dbReference type="CDD" id="cd00090">
    <property type="entry name" value="HTH_ARSR"/>
    <property type="match status" value="1"/>
</dbReference>
<evidence type="ECO:0000313" key="7">
    <source>
        <dbReference type="Proteomes" id="UP000001137"/>
    </source>
</evidence>
<dbReference type="SUPFAM" id="SSF54909">
    <property type="entry name" value="Dimeric alpha+beta barrel"/>
    <property type="match status" value="1"/>
</dbReference>
<accession>A8MD07</accession>
<dbReference type="Pfam" id="PF01037">
    <property type="entry name" value="AsnC_trans_reg"/>
    <property type="match status" value="1"/>
</dbReference>
<dbReference type="GO" id="GO:0005829">
    <property type="term" value="C:cytosol"/>
    <property type="evidence" value="ECO:0007669"/>
    <property type="project" value="TreeGrafter"/>
</dbReference>
<dbReference type="PANTHER" id="PTHR30154:SF34">
    <property type="entry name" value="TRANSCRIPTIONAL REGULATOR AZLB"/>
    <property type="match status" value="1"/>
</dbReference>
<reference evidence="6 7" key="1">
    <citation type="submission" date="2007-10" db="EMBL/GenBank/DDBJ databases">
        <title>Complete sequence of Caldivirga maquilingensis IC-167.</title>
        <authorList>
            <consortium name="US DOE Joint Genome Institute"/>
            <person name="Copeland A."/>
            <person name="Lucas S."/>
            <person name="Lapidus A."/>
            <person name="Barry K."/>
            <person name="Glavina del Rio T."/>
            <person name="Dalin E."/>
            <person name="Tice H."/>
            <person name="Pitluck S."/>
            <person name="Saunders E."/>
            <person name="Brettin T."/>
            <person name="Bruce D."/>
            <person name="Detter J.C."/>
            <person name="Han C."/>
            <person name="Schmutz J."/>
            <person name="Larimer F."/>
            <person name="Land M."/>
            <person name="Hauser L."/>
            <person name="Kyrpides N."/>
            <person name="Ivanova N."/>
            <person name="Biddle J.F."/>
            <person name="Zhang Z."/>
            <person name="Fitz-Gibbon S.T."/>
            <person name="Lowe T.M."/>
            <person name="Saltikov C."/>
            <person name="House C.H."/>
            <person name="Richardson P."/>
        </authorList>
    </citation>
    <scope>NUCLEOTIDE SEQUENCE [LARGE SCALE GENOMIC DNA]</scope>
    <source>
        <strain evidence="7">ATCC 700844 / DSM 13496 / JCM 10307 / IC-167</strain>
    </source>
</reference>
<keyword evidence="7" id="KW-1185">Reference proteome</keyword>
<keyword evidence="2" id="KW-0238">DNA-binding</keyword>
<dbReference type="GO" id="GO:0043200">
    <property type="term" value="P:response to amino acid"/>
    <property type="evidence" value="ECO:0007669"/>
    <property type="project" value="TreeGrafter"/>
</dbReference>
<protein>
    <submittedName>
        <fullName evidence="6">Putative transcriptional regulator, AsnC family</fullName>
    </submittedName>
</protein>
<feature type="domain" description="HTH asnC-type" evidence="5">
    <location>
        <begin position="2"/>
        <end position="63"/>
    </location>
</feature>
<dbReference type="AlphaFoldDB" id="A8MD07"/>
<evidence type="ECO:0000256" key="1">
    <source>
        <dbReference type="ARBA" id="ARBA00023015"/>
    </source>
</evidence>
<keyword evidence="3" id="KW-0804">Transcription</keyword>
<dbReference type="InterPro" id="IPR019888">
    <property type="entry name" value="Tscrpt_reg_AsnC-like"/>
</dbReference>
<dbReference type="Gene3D" id="1.10.10.10">
    <property type="entry name" value="Winged helix-like DNA-binding domain superfamily/Winged helix DNA-binding domain"/>
    <property type="match status" value="1"/>
</dbReference>
<dbReference type="SUPFAM" id="SSF46785">
    <property type="entry name" value="Winged helix' DNA-binding domain"/>
    <property type="match status" value="1"/>
</dbReference>
<keyword evidence="1" id="KW-0805">Transcription regulation</keyword>
<evidence type="ECO:0000256" key="4">
    <source>
        <dbReference type="ARBA" id="ARBA00029440"/>
    </source>
</evidence>
<dbReference type="SMART" id="SM00344">
    <property type="entry name" value="HTH_ASNC"/>
    <property type="match status" value="1"/>
</dbReference>
<comment type="pathway">
    <text evidence="4">Amino-acid biosynthesis.</text>
</comment>
<dbReference type="KEGG" id="cma:Cmaq_0828"/>
<organism evidence="6 7">
    <name type="scientific">Caldivirga maquilingensis (strain ATCC 700844 / DSM 13496 / JCM 10307 / IC-167)</name>
    <dbReference type="NCBI Taxonomy" id="397948"/>
    <lineage>
        <taxon>Archaea</taxon>
        <taxon>Thermoproteota</taxon>
        <taxon>Thermoprotei</taxon>
        <taxon>Thermoproteales</taxon>
        <taxon>Thermoproteaceae</taxon>
        <taxon>Caldivirga</taxon>
    </lineage>
</organism>
<dbReference type="InterPro" id="IPR019887">
    <property type="entry name" value="Tscrpt_reg_AsnC/Lrp_C"/>
</dbReference>
<sequence>MMDELDIKILESLQRNGRITVSRLAELLNKPRTTIMSRLARLESSKIILGYKTVIDPIQMGYTIQAYVLLTVRRVPGATKPSQVALAERIIYDSDNEKDLPWVEEAQVVTGQYDLVLKVWAKDLKQLSNFLIRYLPTHPDVVKSETMIVLENVATWRNRNMPIR</sequence>
<dbReference type="Gene3D" id="3.30.70.920">
    <property type="match status" value="1"/>
</dbReference>
<dbReference type="eggNOG" id="arCOG01580">
    <property type="taxonomic scope" value="Archaea"/>
</dbReference>
<dbReference type="PRINTS" id="PR00033">
    <property type="entry name" value="HTHASNC"/>
</dbReference>
<gene>
    <name evidence="6" type="ordered locus">Cmaq_0828</name>
</gene>
<dbReference type="InterPro" id="IPR000485">
    <property type="entry name" value="AsnC-type_HTH_dom"/>
</dbReference>
<evidence type="ECO:0000256" key="2">
    <source>
        <dbReference type="ARBA" id="ARBA00023125"/>
    </source>
</evidence>
<name>A8MD07_CALMQ</name>
<dbReference type="PROSITE" id="PS50956">
    <property type="entry name" value="HTH_ASNC_2"/>
    <property type="match status" value="1"/>
</dbReference>
<dbReference type="GeneID" id="5709860"/>
<dbReference type="RefSeq" id="WP_012185882.1">
    <property type="nucleotide sequence ID" value="NC_009954.1"/>
</dbReference>
<dbReference type="GO" id="GO:0043565">
    <property type="term" value="F:sequence-specific DNA binding"/>
    <property type="evidence" value="ECO:0007669"/>
    <property type="project" value="InterPro"/>
</dbReference>